<evidence type="ECO:0000256" key="2">
    <source>
        <dbReference type="PROSITE-ProRule" id="PRU10007"/>
    </source>
</evidence>
<dbReference type="NCBIfam" id="NF010000">
    <property type="entry name" value="PRK13473.1"/>
    <property type="match status" value="1"/>
</dbReference>
<evidence type="ECO:0000256" key="3">
    <source>
        <dbReference type="RuleBase" id="RU003345"/>
    </source>
</evidence>
<keyword evidence="1 3" id="KW-0560">Oxidoreductase</keyword>
<proteinExistence type="inferred from homology"/>
<dbReference type="Gene3D" id="3.40.605.10">
    <property type="entry name" value="Aldehyde Dehydrogenase, Chain A, domain 1"/>
    <property type="match status" value="1"/>
</dbReference>
<dbReference type="SUPFAM" id="SSF53720">
    <property type="entry name" value="ALDH-like"/>
    <property type="match status" value="1"/>
</dbReference>
<evidence type="ECO:0000259" key="4">
    <source>
        <dbReference type="Pfam" id="PF00171"/>
    </source>
</evidence>
<dbReference type="InterPro" id="IPR029510">
    <property type="entry name" value="Ald_DH_CS_GLU"/>
</dbReference>
<dbReference type="InterPro" id="IPR015657">
    <property type="entry name" value="Aminobutyraldehyde_DH"/>
</dbReference>
<comment type="similarity">
    <text evidence="3">Belongs to the aldehyde dehydrogenase family.</text>
</comment>
<dbReference type="EMBL" id="JAMXQS010000005">
    <property type="protein sequence ID" value="MCO6050344.1"/>
    <property type="molecule type" value="Genomic_DNA"/>
</dbReference>
<accession>A0ABT1C691</accession>
<gene>
    <name evidence="5" type="ORF">NGM99_11170</name>
</gene>
<dbReference type="InterPro" id="IPR015590">
    <property type="entry name" value="Aldehyde_DH_dom"/>
</dbReference>
<protein>
    <submittedName>
        <fullName evidence="5">Gamma-aminobutyraldehyde dehydrogenase</fullName>
    </submittedName>
</protein>
<dbReference type="Proteomes" id="UP001205906">
    <property type="component" value="Unassembled WGS sequence"/>
</dbReference>
<keyword evidence="6" id="KW-1185">Reference proteome</keyword>
<dbReference type="InterPro" id="IPR016163">
    <property type="entry name" value="Ald_DH_C"/>
</dbReference>
<dbReference type="CDD" id="cd07092">
    <property type="entry name" value="ALDH_ABALDH-YdcW"/>
    <property type="match status" value="1"/>
</dbReference>
<dbReference type="Gene3D" id="3.40.309.10">
    <property type="entry name" value="Aldehyde Dehydrogenase, Chain A, domain 2"/>
    <property type="match status" value="1"/>
</dbReference>
<evidence type="ECO:0000256" key="1">
    <source>
        <dbReference type="ARBA" id="ARBA00023002"/>
    </source>
</evidence>
<dbReference type="InterPro" id="IPR016162">
    <property type="entry name" value="Ald_DH_N"/>
</dbReference>
<name>A0ABT1C691_9HYPH</name>
<sequence length="479" mass="52119">MDTRFETDMLIGSSFASGTEAPETIFNPRTGKTIMDLPEASLGQIEEAVAAAEKAFTTWSRTTPGQRSNYLLQIAERIEREAEEFARLEALNCGKPINAVLNDEIPAIVDCYRFFAGAVRTMPGQVAGEYLPGHTSMIRRDPIGVVASIAPWNYPLMMMAWKLAPAIGAGNTVVFKPSEQTPLSALKLGRILADILPEGVVNIVLGRGESVGNALINHPRVNMISITGDVATGKKVLQAAAKSVKRTHLELGGKAPVIVFDDADLDLVVNGLRAFGYYNAGQDCTAACRIYAGDKIYEKLVADLSSAVSTIRFNREDDTENEIGPLISRRQRDRVASFVERATELKHIEITTGGKPGAGGGFFYEPTVVAGAKQEDEIVRREVFGPVVSVTRFSDVDQAVSWANDSDYGLASSIWTRDVSRAMSTAARLQYGCTWINTHFMLCNEMPHGGLKQSGYGKDMSLYALEDYSAVRHVMIAHG</sequence>
<comment type="caution">
    <text evidence="5">The sequence shown here is derived from an EMBL/GenBank/DDBJ whole genome shotgun (WGS) entry which is preliminary data.</text>
</comment>
<dbReference type="Pfam" id="PF00171">
    <property type="entry name" value="Aldedh"/>
    <property type="match status" value="1"/>
</dbReference>
<dbReference type="RefSeq" id="WP_252818911.1">
    <property type="nucleotide sequence ID" value="NZ_JAMXQS010000005.1"/>
</dbReference>
<dbReference type="PROSITE" id="PS00687">
    <property type="entry name" value="ALDEHYDE_DEHYDR_GLU"/>
    <property type="match status" value="1"/>
</dbReference>
<reference evidence="5 6" key="1">
    <citation type="submission" date="2022-06" db="EMBL/GenBank/DDBJ databases">
        <title>Mesorhizobium sp. strain RP14 Genome sequencing and assembly.</title>
        <authorList>
            <person name="Kim I."/>
        </authorList>
    </citation>
    <scope>NUCLEOTIDE SEQUENCE [LARGE SCALE GENOMIC DNA]</scope>
    <source>
        <strain evidence="6">RP14(2022)</strain>
    </source>
</reference>
<dbReference type="InterPro" id="IPR016161">
    <property type="entry name" value="Ald_DH/histidinol_DH"/>
</dbReference>
<feature type="active site" evidence="2">
    <location>
        <position position="250"/>
    </location>
</feature>
<feature type="domain" description="Aldehyde dehydrogenase" evidence="4">
    <location>
        <begin position="23"/>
        <end position="474"/>
    </location>
</feature>
<organism evidence="5 6">
    <name type="scientific">Mesorhizobium liriopis</name>
    <dbReference type="NCBI Taxonomy" id="2953882"/>
    <lineage>
        <taxon>Bacteria</taxon>
        <taxon>Pseudomonadati</taxon>
        <taxon>Pseudomonadota</taxon>
        <taxon>Alphaproteobacteria</taxon>
        <taxon>Hyphomicrobiales</taxon>
        <taxon>Phyllobacteriaceae</taxon>
        <taxon>Mesorhizobium</taxon>
    </lineage>
</organism>
<dbReference type="PANTHER" id="PTHR11699">
    <property type="entry name" value="ALDEHYDE DEHYDROGENASE-RELATED"/>
    <property type="match status" value="1"/>
</dbReference>
<evidence type="ECO:0000313" key="6">
    <source>
        <dbReference type="Proteomes" id="UP001205906"/>
    </source>
</evidence>
<evidence type="ECO:0000313" key="5">
    <source>
        <dbReference type="EMBL" id="MCO6050344.1"/>
    </source>
</evidence>